<sequence length="136" mass="15800">MNTLVIVFVILLVHGQEIDWGLNIDQDQKRDYLIVNSNVEINQVGSNNQQQQGQYIEGQDQGTISEGTKQKIQEEFLSYDLDDDGILKIDELKQSFRGEAEHQVRKLFGFGDKDMNGFINFEEFFKFRTRDSMTDL</sequence>
<gene>
    <name evidence="3" type="ORF">PPRIM_AZ9-3.1.T0770152</name>
</gene>
<dbReference type="PROSITE" id="PS00018">
    <property type="entry name" value="EF_HAND_1"/>
    <property type="match status" value="1"/>
</dbReference>
<evidence type="ECO:0000313" key="3">
    <source>
        <dbReference type="EMBL" id="CAD8086900.1"/>
    </source>
</evidence>
<name>A0A8S1N318_PARPR</name>
<feature type="signal peptide" evidence="1">
    <location>
        <begin position="1"/>
        <end position="15"/>
    </location>
</feature>
<dbReference type="AlphaFoldDB" id="A0A8S1N318"/>
<dbReference type="Proteomes" id="UP000688137">
    <property type="component" value="Unassembled WGS sequence"/>
</dbReference>
<evidence type="ECO:0000259" key="2">
    <source>
        <dbReference type="PROSITE" id="PS50222"/>
    </source>
</evidence>
<dbReference type="OMA" id="FKFRTRD"/>
<protein>
    <recommendedName>
        <fullName evidence="2">EF-hand domain-containing protein</fullName>
    </recommendedName>
</protein>
<comment type="caution">
    <text evidence="3">The sequence shown here is derived from an EMBL/GenBank/DDBJ whole genome shotgun (WGS) entry which is preliminary data.</text>
</comment>
<accession>A0A8S1N318</accession>
<keyword evidence="4" id="KW-1185">Reference proteome</keyword>
<dbReference type="PROSITE" id="PS50222">
    <property type="entry name" value="EF_HAND_2"/>
    <property type="match status" value="1"/>
</dbReference>
<dbReference type="EMBL" id="CAJJDM010000080">
    <property type="protein sequence ID" value="CAD8086900.1"/>
    <property type="molecule type" value="Genomic_DNA"/>
</dbReference>
<dbReference type="InterPro" id="IPR018247">
    <property type="entry name" value="EF_Hand_1_Ca_BS"/>
</dbReference>
<proteinExistence type="predicted"/>
<keyword evidence="1" id="KW-0732">Signal</keyword>
<dbReference type="InterPro" id="IPR002048">
    <property type="entry name" value="EF_hand_dom"/>
</dbReference>
<feature type="domain" description="EF-hand" evidence="2">
    <location>
        <begin position="67"/>
        <end position="102"/>
    </location>
</feature>
<reference evidence="3" key="1">
    <citation type="submission" date="2021-01" db="EMBL/GenBank/DDBJ databases">
        <authorList>
            <consortium name="Genoscope - CEA"/>
            <person name="William W."/>
        </authorList>
    </citation>
    <scope>NUCLEOTIDE SEQUENCE</scope>
</reference>
<organism evidence="3 4">
    <name type="scientific">Paramecium primaurelia</name>
    <dbReference type="NCBI Taxonomy" id="5886"/>
    <lineage>
        <taxon>Eukaryota</taxon>
        <taxon>Sar</taxon>
        <taxon>Alveolata</taxon>
        <taxon>Ciliophora</taxon>
        <taxon>Intramacronucleata</taxon>
        <taxon>Oligohymenophorea</taxon>
        <taxon>Peniculida</taxon>
        <taxon>Parameciidae</taxon>
        <taxon>Paramecium</taxon>
    </lineage>
</organism>
<feature type="chain" id="PRO_5035796376" description="EF-hand domain-containing protein" evidence="1">
    <location>
        <begin position="16"/>
        <end position="136"/>
    </location>
</feature>
<dbReference type="GO" id="GO:0005509">
    <property type="term" value="F:calcium ion binding"/>
    <property type="evidence" value="ECO:0007669"/>
    <property type="project" value="InterPro"/>
</dbReference>
<evidence type="ECO:0000256" key="1">
    <source>
        <dbReference type="SAM" id="SignalP"/>
    </source>
</evidence>
<evidence type="ECO:0000313" key="4">
    <source>
        <dbReference type="Proteomes" id="UP000688137"/>
    </source>
</evidence>